<dbReference type="RefSeq" id="WP_191285160.1">
    <property type="nucleotide sequence ID" value="NZ_BNCH01000001.1"/>
</dbReference>
<evidence type="ECO:0008006" key="3">
    <source>
        <dbReference type="Google" id="ProtNLM"/>
    </source>
</evidence>
<evidence type="ECO:0000313" key="2">
    <source>
        <dbReference type="Proteomes" id="UP000609802"/>
    </source>
</evidence>
<evidence type="ECO:0000313" key="1">
    <source>
        <dbReference type="EMBL" id="GHE90106.1"/>
    </source>
</evidence>
<dbReference type="PROSITE" id="PS51257">
    <property type="entry name" value="PROKAR_LIPOPROTEIN"/>
    <property type="match status" value="1"/>
</dbReference>
<dbReference type="Proteomes" id="UP000609802">
    <property type="component" value="Unassembled WGS sequence"/>
</dbReference>
<sequence length="62" mass="6334">MRVGLVLLLGSVLLSACTGHDYEPRDPGISISGETKAGVTYSGGDISPDQETKITISVGGTI</sequence>
<keyword evidence="2" id="KW-1185">Reference proteome</keyword>
<comment type="caution">
    <text evidence="1">The sequence shown here is derived from an EMBL/GenBank/DDBJ whole genome shotgun (WGS) entry which is preliminary data.</text>
</comment>
<organism evidence="1 2">
    <name type="scientific">Aliiroseovarius zhejiangensis</name>
    <dbReference type="NCBI Taxonomy" id="1632025"/>
    <lineage>
        <taxon>Bacteria</taxon>
        <taxon>Pseudomonadati</taxon>
        <taxon>Pseudomonadota</taxon>
        <taxon>Alphaproteobacteria</taxon>
        <taxon>Rhodobacterales</taxon>
        <taxon>Paracoccaceae</taxon>
        <taxon>Aliiroseovarius</taxon>
    </lineage>
</organism>
<name>A0ABQ3IR30_9RHOB</name>
<reference evidence="2" key="1">
    <citation type="journal article" date="2019" name="Int. J. Syst. Evol. Microbiol.">
        <title>The Global Catalogue of Microorganisms (GCM) 10K type strain sequencing project: providing services to taxonomists for standard genome sequencing and annotation.</title>
        <authorList>
            <consortium name="The Broad Institute Genomics Platform"/>
            <consortium name="The Broad Institute Genome Sequencing Center for Infectious Disease"/>
            <person name="Wu L."/>
            <person name="Ma J."/>
        </authorList>
    </citation>
    <scope>NUCLEOTIDE SEQUENCE [LARGE SCALE GENOMIC DNA]</scope>
    <source>
        <strain evidence="2">KCTC 42443</strain>
    </source>
</reference>
<protein>
    <recommendedName>
        <fullName evidence="3">Argininosuccinate lyase</fullName>
    </recommendedName>
</protein>
<gene>
    <name evidence="1" type="ORF">GCM10016455_08060</name>
</gene>
<dbReference type="EMBL" id="BNCH01000001">
    <property type="protein sequence ID" value="GHE90106.1"/>
    <property type="molecule type" value="Genomic_DNA"/>
</dbReference>
<proteinExistence type="predicted"/>
<accession>A0ABQ3IR30</accession>